<protein>
    <submittedName>
        <fullName evidence="1">Uncharacterized protein</fullName>
    </submittedName>
</protein>
<gene>
    <name evidence="1" type="ORF">NDU88_007065</name>
</gene>
<dbReference type="AlphaFoldDB" id="A0AAV7U035"/>
<dbReference type="EMBL" id="JANPWB010000006">
    <property type="protein sequence ID" value="KAJ1181866.1"/>
    <property type="molecule type" value="Genomic_DNA"/>
</dbReference>
<evidence type="ECO:0000313" key="1">
    <source>
        <dbReference type="EMBL" id="KAJ1181866.1"/>
    </source>
</evidence>
<comment type="caution">
    <text evidence="1">The sequence shown here is derived from an EMBL/GenBank/DDBJ whole genome shotgun (WGS) entry which is preliminary data.</text>
</comment>
<dbReference type="Proteomes" id="UP001066276">
    <property type="component" value="Chromosome 3_2"/>
</dbReference>
<keyword evidence="2" id="KW-1185">Reference proteome</keyword>
<name>A0AAV7U035_PLEWA</name>
<reference evidence="1" key="1">
    <citation type="journal article" date="2022" name="bioRxiv">
        <title>Sequencing and chromosome-scale assembly of the giantPleurodeles waltlgenome.</title>
        <authorList>
            <person name="Brown T."/>
            <person name="Elewa A."/>
            <person name="Iarovenko S."/>
            <person name="Subramanian E."/>
            <person name="Araus A.J."/>
            <person name="Petzold A."/>
            <person name="Susuki M."/>
            <person name="Suzuki K.-i.T."/>
            <person name="Hayashi T."/>
            <person name="Toyoda A."/>
            <person name="Oliveira C."/>
            <person name="Osipova E."/>
            <person name="Leigh N.D."/>
            <person name="Simon A."/>
            <person name="Yun M.H."/>
        </authorList>
    </citation>
    <scope>NUCLEOTIDE SEQUENCE</scope>
    <source>
        <strain evidence="1">20211129_DDA</strain>
        <tissue evidence="1">Liver</tissue>
    </source>
</reference>
<evidence type="ECO:0000313" key="2">
    <source>
        <dbReference type="Proteomes" id="UP001066276"/>
    </source>
</evidence>
<organism evidence="1 2">
    <name type="scientific">Pleurodeles waltl</name>
    <name type="common">Iberian ribbed newt</name>
    <dbReference type="NCBI Taxonomy" id="8319"/>
    <lineage>
        <taxon>Eukaryota</taxon>
        <taxon>Metazoa</taxon>
        <taxon>Chordata</taxon>
        <taxon>Craniata</taxon>
        <taxon>Vertebrata</taxon>
        <taxon>Euteleostomi</taxon>
        <taxon>Amphibia</taxon>
        <taxon>Batrachia</taxon>
        <taxon>Caudata</taxon>
        <taxon>Salamandroidea</taxon>
        <taxon>Salamandridae</taxon>
        <taxon>Pleurodelinae</taxon>
        <taxon>Pleurodeles</taxon>
    </lineage>
</organism>
<proteinExistence type="predicted"/>
<sequence>MGLCYAPVISKDTFKVCRMWLYGVTSCYVIRAKMRVGELRAHFYRLQKCLEQDKRRDLETGALRKRAHEPAGARVSFRKRLLHDGTHRPFVVDLFSDD</sequence>
<accession>A0AAV7U035</accession>